<evidence type="ECO:0000313" key="3">
    <source>
        <dbReference type="Proteomes" id="UP000507470"/>
    </source>
</evidence>
<feature type="region of interest" description="Disordered" evidence="1">
    <location>
        <begin position="530"/>
        <end position="556"/>
    </location>
</feature>
<evidence type="ECO:0000256" key="1">
    <source>
        <dbReference type="SAM" id="MobiDB-lite"/>
    </source>
</evidence>
<sequence length="556" mass="63427">MSIKKLNDYLKKPDPPLKGGKTLTPVLFSDSKGNYVERQIRPGISREIKFWSEKGRTTKKGVQWLRDNIATKIGQLDNISIYVWLGTCDLSCYNYKTKYIELHPDPYEATKDTVDNLNEIVKIVQNYSGCKVTLLEVPPILIYHWNKSRDHRTLTSISTRIVCCKSAELGAAYQTRDRSPKTLTLTSREQLKTKREVHLEFKTTGGGLVITADAATFELIKQATAIYYTRMTGENILIQEEKDKSNNIIVQHSYKYSSNDYCYTVNFYNTKSKLLVNGKDQNRFVDVDLIEIRQIAQNAKCGNSKVNLAHLNNLMRERLEQSVGAKTTPAPCDRNINPCIECIKCKKNCRTRGAYCTTGKHWVHYKCQNLISQEIVEIELEAIEGEANNTQIVQTSRPTDGHYEQLTLPTCSNNALSILADAGAVREEEPQSEPTNHQQANPKATSCPADVHIDAPAAKAPKSKQDQTDTKTKDMRDRELKLRKAEEQFKIREKTLKEDQAKTIQLETRVQYLEARNFELEPLVTTMRRRLEELQGNGSTTDHKQQPREEQTGIFE</sequence>
<dbReference type="Proteomes" id="UP000507470">
    <property type="component" value="Unassembled WGS sequence"/>
</dbReference>
<proteinExistence type="predicted"/>
<reference evidence="2 3" key="1">
    <citation type="submission" date="2020-06" db="EMBL/GenBank/DDBJ databases">
        <authorList>
            <person name="Li R."/>
            <person name="Bekaert M."/>
        </authorList>
    </citation>
    <scope>NUCLEOTIDE SEQUENCE [LARGE SCALE GENOMIC DNA]</scope>
    <source>
        <strain evidence="3">wild</strain>
    </source>
</reference>
<feature type="compositionally biased region" description="Polar residues" evidence="1">
    <location>
        <begin position="432"/>
        <end position="444"/>
    </location>
</feature>
<feature type="compositionally biased region" description="Basic and acidic residues" evidence="1">
    <location>
        <begin position="463"/>
        <end position="480"/>
    </location>
</feature>
<feature type="compositionally biased region" description="Basic and acidic residues" evidence="1">
    <location>
        <begin position="541"/>
        <end position="556"/>
    </location>
</feature>
<name>A0A6J8BV01_MYTCO</name>
<dbReference type="EMBL" id="CACVKT020003884">
    <property type="protein sequence ID" value="CAC5386529.1"/>
    <property type="molecule type" value="Genomic_DNA"/>
</dbReference>
<evidence type="ECO:0000313" key="2">
    <source>
        <dbReference type="EMBL" id="CAC5386529.1"/>
    </source>
</evidence>
<dbReference type="AlphaFoldDB" id="A0A6J8BV01"/>
<protein>
    <submittedName>
        <fullName evidence="2">Uncharacterized protein</fullName>
    </submittedName>
</protein>
<organism evidence="2 3">
    <name type="scientific">Mytilus coruscus</name>
    <name type="common">Sea mussel</name>
    <dbReference type="NCBI Taxonomy" id="42192"/>
    <lineage>
        <taxon>Eukaryota</taxon>
        <taxon>Metazoa</taxon>
        <taxon>Spiralia</taxon>
        <taxon>Lophotrochozoa</taxon>
        <taxon>Mollusca</taxon>
        <taxon>Bivalvia</taxon>
        <taxon>Autobranchia</taxon>
        <taxon>Pteriomorphia</taxon>
        <taxon>Mytilida</taxon>
        <taxon>Mytiloidea</taxon>
        <taxon>Mytilidae</taxon>
        <taxon>Mytilinae</taxon>
        <taxon>Mytilus</taxon>
    </lineage>
</organism>
<feature type="region of interest" description="Disordered" evidence="1">
    <location>
        <begin position="424"/>
        <end position="480"/>
    </location>
</feature>
<keyword evidence="3" id="KW-1185">Reference proteome</keyword>
<gene>
    <name evidence="2" type="ORF">MCOR_21957</name>
</gene>
<accession>A0A6J8BV01</accession>
<dbReference type="OrthoDB" id="6182077at2759"/>